<proteinExistence type="predicted"/>
<organism evidence="2 3">
    <name type="scientific">Plasmodium yoelii yoelii</name>
    <dbReference type="NCBI Taxonomy" id="73239"/>
    <lineage>
        <taxon>Eukaryota</taxon>
        <taxon>Sar</taxon>
        <taxon>Alveolata</taxon>
        <taxon>Apicomplexa</taxon>
        <taxon>Aconoidasida</taxon>
        <taxon>Haemosporida</taxon>
        <taxon>Plasmodiidae</taxon>
        <taxon>Plasmodium</taxon>
        <taxon>Plasmodium (Vinckeia)</taxon>
    </lineage>
</organism>
<sequence length="106" mass="12443">MFGTKFIFNIIKNKFNSLSTKCVKYLLCITSAVYIIIEAFIYISTNKKNRIHIDQRADIKIRQCDETLKIDLFTKKLTKKIHIGEVKIDINSSIVEKSFPKNEWLK</sequence>
<comment type="caution">
    <text evidence="2">The sequence shown here is derived from an EMBL/GenBank/DDBJ whole genome shotgun (WGS) entry which is preliminary data.</text>
</comment>
<dbReference type="PaxDb" id="73239-Q7R947"/>
<evidence type="ECO:0000313" key="2">
    <source>
        <dbReference type="EMBL" id="EAA19362.1"/>
    </source>
</evidence>
<accession>Q7R947</accession>
<dbReference type="InParanoid" id="Q7R947"/>
<keyword evidence="1" id="KW-1133">Transmembrane helix</keyword>
<name>Q7R947_PLAYO</name>
<protein>
    <submittedName>
        <fullName evidence="2">Protective antigen-related</fullName>
    </submittedName>
</protein>
<dbReference type="STRING" id="73239.Q7R947"/>
<keyword evidence="1" id="KW-0472">Membrane</keyword>
<feature type="transmembrane region" description="Helical" evidence="1">
    <location>
        <begin position="23"/>
        <end position="43"/>
    </location>
</feature>
<dbReference type="EMBL" id="AABL01002486">
    <property type="protein sequence ID" value="EAA19362.1"/>
    <property type="molecule type" value="Genomic_DNA"/>
</dbReference>
<gene>
    <name evidence="2" type="ORF">PY07019</name>
</gene>
<dbReference type="Proteomes" id="UP000008553">
    <property type="component" value="Unassembled WGS sequence"/>
</dbReference>
<dbReference type="AlphaFoldDB" id="Q7R947"/>
<evidence type="ECO:0000256" key="1">
    <source>
        <dbReference type="SAM" id="Phobius"/>
    </source>
</evidence>
<keyword evidence="1" id="KW-0812">Transmembrane</keyword>
<evidence type="ECO:0000313" key="3">
    <source>
        <dbReference type="Proteomes" id="UP000008553"/>
    </source>
</evidence>
<reference evidence="2 3" key="1">
    <citation type="journal article" date="2002" name="Nature">
        <title>Genome sequence and comparative analysis of the model rodent malaria parasite Plasmodium yoelii yoelii.</title>
        <authorList>
            <person name="Carlton J.M."/>
            <person name="Angiuoli S.V."/>
            <person name="Suh B.B."/>
            <person name="Kooij T.W."/>
            <person name="Pertea M."/>
            <person name="Silva J.C."/>
            <person name="Ermolaeva M.D."/>
            <person name="Allen J.E."/>
            <person name="Selengut J.D."/>
            <person name="Koo H.L."/>
            <person name="Peterson J.D."/>
            <person name="Pop M."/>
            <person name="Kosack D.S."/>
            <person name="Shumway M.F."/>
            <person name="Bidwell S.L."/>
            <person name="Shallom S.J."/>
            <person name="van Aken S.E."/>
            <person name="Riedmuller S.B."/>
            <person name="Feldblyum T.V."/>
            <person name="Cho J.K."/>
            <person name="Quackenbush J."/>
            <person name="Sedegah M."/>
            <person name="Shoaibi A."/>
            <person name="Cummings L.M."/>
            <person name="Florens L."/>
            <person name="Yates J.R."/>
            <person name="Raine J.D."/>
            <person name="Sinden R.E."/>
            <person name="Harris M.A."/>
            <person name="Cunningham D.A."/>
            <person name="Preiser P.R."/>
            <person name="Bergman L.W."/>
            <person name="Vaidya A.B."/>
            <person name="van Lin L.H."/>
            <person name="Janse C.J."/>
            <person name="Waters A.P."/>
            <person name="Smith H.O."/>
            <person name="White O.R."/>
            <person name="Salzberg S.L."/>
            <person name="Venter J.C."/>
            <person name="Fraser C.M."/>
            <person name="Hoffman S.L."/>
            <person name="Gardner M.J."/>
            <person name="Carucci D.J."/>
        </authorList>
    </citation>
    <scope>NUCLEOTIDE SEQUENCE [LARGE SCALE GENOMIC DNA]</scope>
    <source>
        <strain evidence="2 3">17XNL</strain>
    </source>
</reference>
<keyword evidence="3" id="KW-1185">Reference proteome</keyword>